<dbReference type="EMBL" id="NBIV01000048">
    <property type="protein sequence ID" value="PXF45967.1"/>
    <property type="molecule type" value="Genomic_DNA"/>
</dbReference>
<sequence length="371" mass="40116">MNTEGKYEAIPVQVDRELPSQVGSSHTRPFLKRMSFGLRPVLCLAAVALIAMVTLRHVDVGRFHWTRTFVSSRGNIIPGDLTDICRELDGGFSYGCWNSGAADTDLCKICRAMDYRMLKPNLRGVTSGKLGATSGKLGATSSKQVVNAAKVNDRGTESFNSIRGVLLDMCRELDGGFSYGCWNSGAGDTDLCKICRAMHMLEPNLRGVTSGRLSATSSKQVVNAAKVNDRGIESFNSIRGVLLDMCRELDGGFSYGCWNSDAGDTDLCKICRAMHMLEPNLRGVTSGRLSATSSKQVVNAAKVNDRGIESFNSIRGVLLDMCRELDGGFSYGCWNSDAGDTDLCKICRAMHMLEPNLRGVTSGKLGATSSK</sequence>
<feature type="transmembrane region" description="Helical" evidence="1">
    <location>
        <begin position="36"/>
        <end position="55"/>
    </location>
</feature>
<dbReference type="Proteomes" id="UP000247409">
    <property type="component" value="Unassembled WGS sequence"/>
</dbReference>
<evidence type="ECO:0000313" key="3">
    <source>
        <dbReference type="Proteomes" id="UP000247409"/>
    </source>
</evidence>
<evidence type="ECO:0000313" key="2">
    <source>
        <dbReference type="EMBL" id="PXF45967.1"/>
    </source>
</evidence>
<gene>
    <name evidence="2" type="ORF">BWQ96_04280</name>
</gene>
<reference evidence="2 3" key="1">
    <citation type="journal article" date="2018" name="Mol. Biol. Evol.">
        <title>Analysis of the draft genome of the red seaweed Gracilariopsis chorda provides insights into genome size evolution in Rhodophyta.</title>
        <authorList>
            <person name="Lee J."/>
            <person name="Yang E.C."/>
            <person name="Graf L."/>
            <person name="Yang J.H."/>
            <person name="Qiu H."/>
            <person name="Zel Zion U."/>
            <person name="Chan C.X."/>
            <person name="Stephens T.G."/>
            <person name="Weber A.P.M."/>
            <person name="Boo G.H."/>
            <person name="Boo S.M."/>
            <person name="Kim K.M."/>
            <person name="Shin Y."/>
            <person name="Jung M."/>
            <person name="Lee S.J."/>
            <person name="Yim H.S."/>
            <person name="Lee J.H."/>
            <person name="Bhattacharya D."/>
            <person name="Yoon H.S."/>
        </authorList>
    </citation>
    <scope>NUCLEOTIDE SEQUENCE [LARGE SCALE GENOMIC DNA]</scope>
    <source>
        <strain evidence="2 3">SKKU-2015</strain>
        <tissue evidence="2">Whole body</tissue>
    </source>
</reference>
<protein>
    <submittedName>
        <fullName evidence="2">Uncharacterized protein</fullName>
    </submittedName>
</protein>
<organism evidence="2 3">
    <name type="scientific">Gracilariopsis chorda</name>
    <dbReference type="NCBI Taxonomy" id="448386"/>
    <lineage>
        <taxon>Eukaryota</taxon>
        <taxon>Rhodophyta</taxon>
        <taxon>Florideophyceae</taxon>
        <taxon>Rhodymeniophycidae</taxon>
        <taxon>Gracilariales</taxon>
        <taxon>Gracilariaceae</taxon>
        <taxon>Gracilariopsis</taxon>
    </lineage>
</organism>
<keyword evidence="3" id="KW-1185">Reference proteome</keyword>
<keyword evidence="1" id="KW-0472">Membrane</keyword>
<keyword evidence="1" id="KW-1133">Transmembrane helix</keyword>
<evidence type="ECO:0000256" key="1">
    <source>
        <dbReference type="SAM" id="Phobius"/>
    </source>
</evidence>
<comment type="caution">
    <text evidence="2">The sequence shown here is derived from an EMBL/GenBank/DDBJ whole genome shotgun (WGS) entry which is preliminary data.</text>
</comment>
<keyword evidence="1" id="KW-0812">Transmembrane</keyword>
<dbReference type="AlphaFoldDB" id="A0A2V3IW73"/>
<accession>A0A2V3IW73</accession>
<proteinExistence type="predicted"/>
<name>A0A2V3IW73_9FLOR</name>